<comment type="caution">
    <text evidence="2">The sequence shown here is derived from an EMBL/GenBank/DDBJ whole genome shotgun (WGS) entry which is preliminary data.</text>
</comment>
<feature type="region of interest" description="Disordered" evidence="1">
    <location>
        <begin position="1"/>
        <end position="34"/>
    </location>
</feature>
<keyword evidence="3" id="KW-1185">Reference proteome</keyword>
<protein>
    <submittedName>
        <fullName evidence="2">I78 family peptidase inhibitor</fullName>
    </submittedName>
</protein>
<dbReference type="Proteomes" id="UP001595765">
    <property type="component" value="Unassembled WGS sequence"/>
</dbReference>
<sequence length="74" mass="8241">MEQQANFSGGNPHDDPDAYLGLGQEEAEGRAREHGWTTVRLLPPGAVVTLEYQAGRLNFLVDQEQDRVTECWLG</sequence>
<dbReference type="InterPro" id="IPR021719">
    <property type="entry name" value="Prot_inh_I78"/>
</dbReference>
<dbReference type="RefSeq" id="WP_386437005.1">
    <property type="nucleotide sequence ID" value="NZ_JBHSBB010000034.1"/>
</dbReference>
<gene>
    <name evidence="2" type="ORF">ACFO3J_31920</name>
</gene>
<evidence type="ECO:0000313" key="2">
    <source>
        <dbReference type="EMBL" id="MFC4036033.1"/>
    </source>
</evidence>
<accession>A0ABV8HVS3</accession>
<dbReference type="Pfam" id="PF11720">
    <property type="entry name" value="Inhibitor_I78"/>
    <property type="match status" value="1"/>
</dbReference>
<evidence type="ECO:0000256" key="1">
    <source>
        <dbReference type="SAM" id="MobiDB-lite"/>
    </source>
</evidence>
<name>A0ABV8HVS3_9ACTN</name>
<proteinExistence type="predicted"/>
<dbReference type="Gene3D" id="3.30.10.10">
    <property type="entry name" value="Trypsin Inhibitor V, subunit A"/>
    <property type="match status" value="1"/>
</dbReference>
<evidence type="ECO:0000313" key="3">
    <source>
        <dbReference type="Proteomes" id="UP001595765"/>
    </source>
</evidence>
<reference evidence="3" key="1">
    <citation type="journal article" date="2019" name="Int. J. Syst. Evol. Microbiol.">
        <title>The Global Catalogue of Microorganisms (GCM) 10K type strain sequencing project: providing services to taxonomists for standard genome sequencing and annotation.</title>
        <authorList>
            <consortium name="The Broad Institute Genomics Platform"/>
            <consortium name="The Broad Institute Genome Sequencing Center for Infectious Disease"/>
            <person name="Wu L."/>
            <person name="Ma J."/>
        </authorList>
    </citation>
    <scope>NUCLEOTIDE SEQUENCE [LARGE SCALE GENOMIC DNA]</scope>
    <source>
        <strain evidence="3">CGMCC 4.7237</strain>
    </source>
</reference>
<dbReference type="EMBL" id="JBHSBB010000034">
    <property type="protein sequence ID" value="MFC4036033.1"/>
    <property type="molecule type" value="Genomic_DNA"/>
</dbReference>
<organism evidence="2 3">
    <name type="scientific">Streptomyces polygonati</name>
    <dbReference type="NCBI Taxonomy" id="1617087"/>
    <lineage>
        <taxon>Bacteria</taxon>
        <taxon>Bacillati</taxon>
        <taxon>Actinomycetota</taxon>
        <taxon>Actinomycetes</taxon>
        <taxon>Kitasatosporales</taxon>
        <taxon>Streptomycetaceae</taxon>
        <taxon>Streptomyces</taxon>
    </lineage>
</organism>